<dbReference type="KEGG" id="cyj:Cyan7822_4417"/>
<dbReference type="RefSeq" id="WP_013324394.1">
    <property type="nucleotide sequence ID" value="NC_014501.1"/>
</dbReference>
<dbReference type="Proteomes" id="UP000008206">
    <property type="component" value="Chromosome"/>
</dbReference>
<evidence type="ECO:0000313" key="1">
    <source>
        <dbReference type="EMBL" id="ADN16331.1"/>
    </source>
</evidence>
<dbReference type="STRING" id="497965.Cyan7822_4417"/>
<evidence type="ECO:0000313" key="2">
    <source>
        <dbReference type="Proteomes" id="UP000008206"/>
    </source>
</evidence>
<dbReference type="eggNOG" id="ENOG50307JM">
    <property type="taxonomic scope" value="Bacteria"/>
</dbReference>
<protein>
    <submittedName>
        <fullName evidence="1">Uncharacterized protein</fullName>
    </submittedName>
</protein>
<dbReference type="OrthoDB" id="4185008at2"/>
<name>E0UB86_GLOV7</name>
<keyword evidence="2" id="KW-1185">Reference proteome</keyword>
<proteinExistence type="predicted"/>
<dbReference type="EMBL" id="CP002198">
    <property type="protein sequence ID" value="ADN16331.1"/>
    <property type="molecule type" value="Genomic_DNA"/>
</dbReference>
<dbReference type="HOGENOM" id="CLU_1509980_0_0_3"/>
<dbReference type="AlphaFoldDB" id="E0UB86"/>
<reference evidence="2" key="1">
    <citation type="journal article" date="2011" name="MBio">
        <title>Novel metabolic attributes of the genus Cyanothece, comprising a group of unicellular nitrogen-fixing Cyanobacteria.</title>
        <authorList>
            <person name="Bandyopadhyay A."/>
            <person name="Elvitigala T."/>
            <person name="Welsh E."/>
            <person name="Stockel J."/>
            <person name="Liberton M."/>
            <person name="Min H."/>
            <person name="Sherman L.A."/>
            <person name="Pakrasi H.B."/>
        </authorList>
    </citation>
    <scope>NUCLEOTIDE SEQUENCE [LARGE SCALE GENOMIC DNA]</scope>
    <source>
        <strain evidence="2">PCC 7822</strain>
    </source>
</reference>
<organism evidence="1 2">
    <name type="scientific">Gloeothece verrucosa (strain PCC 7822)</name>
    <name type="common">Cyanothece sp. (strain PCC 7822)</name>
    <dbReference type="NCBI Taxonomy" id="497965"/>
    <lineage>
        <taxon>Bacteria</taxon>
        <taxon>Bacillati</taxon>
        <taxon>Cyanobacteriota</taxon>
        <taxon>Cyanophyceae</taxon>
        <taxon>Oscillatoriophycideae</taxon>
        <taxon>Chroococcales</taxon>
        <taxon>Aphanothecaceae</taxon>
        <taxon>Gloeothece</taxon>
        <taxon>Gloeothece verrucosa</taxon>
    </lineage>
</organism>
<accession>E0UB86</accession>
<sequence>MNTQLINKASRHSEPITCKTEQILKDIRKTPIFCQLIPQEAGIGYPIPLRKEGKVYIILPFFGIAQAPEKETKIFPPFATITLNWFNQVPVEYVNLRFRNPAPELNWEEEVGTFPHPAIQPLTIEQYKEHRRELFAMYDEMFDNLAQGTSFSPDWCELFSQQLRLLIEPSLVPYYRALGQKFFDKFNI</sequence>
<gene>
    <name evidence="1" type="ordered locus">Cyan7822_4417</name>
</gene>